<feature type="domain" description="Response regulatory" evidence="4">
    <location>
        <begin position="3"/>
        <end position="119"/>
    </location>
</feature>
<keyword evidence="2" id="KW-0902">Two-component regulatory system</keyword>
<dbReference type="InterPro" id="IPR001789">
    <property type="entry name" value="Sig_transdc_resp-reg_receiver"/>
</dbReference>
<dbReference type="SMART" id="SM00448">
    <property type="entry name" value="REC"/>
    <property type="match status" value="1"/>
</dbReference>
<dbReference type="PANTHER" id="PTHR45339:SF1">
    <property type="entry name" value="HYBRID SIGNAL TRANSDUCTION HISTIDINE KINASE J"/>
    <property type="match status" value="1"/>
</dbReference>
<keyword evidence="6" id="KW-1185">Reference proteome</keyword>
<dbReference type="PROSITE" id="PS50110">
    <property type="entry name" value="RESPONSE_REGULATORY"/>
    <property type="match status" value="1"/>
</dbReference>
<sequence>MSKILLVEDNEMNRDMLSRRLIRKGYEVVMAVDGEQGVEMAGSENPRLILMDISLPTMDGLEATKKIKSVEKTASIPIIALTAHAMSGDREKAMEAGCDDYDTKPIEFNRLLGKIKALTE</sequence>
<dbReference type="RefSeq" id="WP_207689717.1">
    <property type="nucleotide sequence ID" value="NZ_CP061799.1"/>
</dbReference>
<evidence type="ECO:0000256" key="1">
    <source>
        <dbReference type="ARBA" id="ARBA00022553"/>
    </source>
</evidence>
<reference evidence="5" key="1">
    <citation type="journal article" date="2021" name="Microb. Physiol.">
        <title>Proteogenomic Insights into the Physiology of Marine, Sulfate-Reducing, Filamentous Desulfonema limicola and Desulfonema magnum.</title>
        <authorList>
            <person name="Schnaars V."/>
            <person name="Wohlbrand L."/>
            <person name="Scheve S."/>
            <person name="Hinrichs C."/>
            <person name="Reinhardt R."/>
            <person name="Rabus R."/>
        </authorList>
    </citation>
    <scope>NUCLEOTIDE SEQUENCE</scope>
    <source>
        <strain evidence="5">5ac10</strain>
    </source>
</reference>
<dbReference type="Gene3D" id="3.40.50.2300">
    <property type="match status" value="1"/>
</dbReference>
<dbReference type="EMBL" id="CP061799">
    <property type="protein sequence ID" value="QTA83939.1"/>
    <property type="molecule type" value="Genomic_DNA"/>
</dbReference>
<feature type="modified residue" description="4-aspartylphosphate" evidence="3">
    <location>
        <position position="52"/>
    </location>
</feature>
<dbReference type="KEGG" id="dli:dnl_63650"/>
<organism evidence="5 6">
    <name type="scientific">Desulfonema limicola</name>
    <dbReference type="NCBI Taxonomy" id="45656"/>
    <lineage>
        <taxon>Bacteria</taxon>
        <taxon>Pseudomonadati</taxon>
        <taxon>Thermodesulfobacteriota</taxon>
        <taxon>Desulfobacteria</taxon>
        <taxon>Desulfobacterales</taxon>
        <taxon>Desulfococcaceae</taxon>
        <taxon>Desulfonema</taxon>
    </lineage>
</organism>
<evidence type="ECO:0000259" key="4">
    <source>
        <dbReference type="PROSITE" id="PS50110"/>
    </source>
</evidence>
<dbReference type="InterPro" id="IPR011006">
    <property type="entry name" value="CheY-like_superfamily"/>
</dbReference>
<protein>
    <submittedName>
        <fullName evidence="5">Signal transduction response regulator, receiver domain-containing protein</fullName>
    </submittedName>
</protein>
<dbReference type="Pfam" id="PF00072">
    <property type="entry name" value="Response_reg"/>
    <property type="match status" value="1"/>
</dbReference>
<dbReference type="AlphaFoldDB" id="A0A975GJT4"/>
<dbReference type="PANTHER" id="PTHR45339">
    <property type="entry name" value="HYBRID SIGNAL TRANSDUCTION HISTIDINE KINASE J"/>
    <property type="match status" value="1"/>
</dbReference>
<evidence type="ECO:0000256" key="2">
    <source>
        <dbReference type="ARBA" id="ARBA00023012"/>
    </source>
</evidence>
<dbReference type="GO" id="GO:0000160">
    <property type="term" value="P:phosphorelay signal transduction system"/>
    <property type="evidence" value="ECO:0007669"/>
    <property type="project" value="UniProtKB-KW"/>
</dbReference>
<dbReference type="Proteomes" id="UP000663720">
    <property type="component" value="Chromosome"/>
</dbReference>
<name>A0A975GJT4_9BACT</name>
<evidence type="ECO:0000313" key="6">
    <source>
        <dbReference type="Proteomes" id="UP000663720"/>
    </source>
</evidence>
<evidence type="ECO:0000313" key="5">
    <source>
        <dbReference type="EMBL" id="QTA83939.1"/>
    </source>
</evidence>
<gene>
    <name evidence="5" type="ORF">dnl_63650</name>
</gene>
<accession>A0A975GJT4</accession>
<keyword evidence="1 3" id="KW-0597">Phosphoprotein</keyword>
<evidence type="ECO:0000256" key="3">
    <source>
        <dbReference type="PROSITE-ProRule" id="PRU00169"/>
    </source>
</evidence>
<proteinExistence type="predicted"/>
<dbReference type="SUPFAM" id="SSF52172">
    <property type="entry name" value="CheY-like"/>
    <property type="match status" value="1"/>
</dbReference>